<dbReference type="AlphaFoldDB" id="A0A5B8SMQ3"/>
<dbReference type="KEGG" id="paur:FGL86_04335"/>
<evidence type="ECO:0000313" key="1">
    <source>
        <dbReference type="EMBL" id="QEA38379.1"/>
    </source>
</evidence>
<accession>A0A5B8SMQ3</accession>
<organism evidence="1 2">
    <name type="scientific">Pistricoccus aurantiacus</name>
    <dbReference type="NCBI Taxonomy" id="1883414"/>
    <lineage>
        <taxon>Bacteria</taxon>
        <taxon>Pseudomonadati</taxon>
        <taxon>Pseudomonadota</taxon>
        <taxon>Gammaproteobacteria</taxon>
        <taxon>Oceanospirillales</taxon>
        <taxon>Halomonadaceae</taxon>
        <taxon>Pistricoccus</taxon>
    </lineage>
</organism>
<proteinExistence type="predicted"/>
<evidence type="ECO:0008006" key="3">
    <source>
        <dbReference type="Google" id="ProtNLM"/>
    </source>
</evidence>
<reference evidence="1 2" key="1">
    <citation type="submission" date="2019-06" db="EMBL/GenBank/DDBJ databases">
        <title>Genome analyses of bacteria isolated from kimchi.</title>
        <authorList>
            <person name="Lee S."/>
            <person name="Ahn S."/>
            <person name="Roh S."/>
        </authorList>
    </citation>
    <scope>NUCLEOTIDE SEQUENCE [LARGE SCALE GENOMIC DNA]</scope>
    <source>
        <strain evidence="1 2">CBA4606</strain>
    </source>
</reference>
<dbReference type="Proteomes" id="UP000321272">
    <property type="component" value="Chromosome"/>
</dbReference>
<dbReference type="Gene3D" id="1.10.510.10">
    <property type="entry name" value="Transferase(Phosphotransferase) domain 1"/>
    <property type="match status" value="1"/>
</dbReference>
<protein>
    <recommendedName>
        <fullName evidence="3">Lipopolysaccharide kinase (Kdo/WaaP) family protein</fullName>
    </recommendedName>
</protein>
<keyword evidence="2" id="KW-1185">Reference proteome</keyword>
<evidence type="ECO:0000313" key="2">
    <source>
        <dbReference type="Proteomes" id="UP000321272"/>
    </source>
</evidence>
<name>A0A5B8SMQ3_9GAMM</name>
<dbReference type="EMBL" id="CP042382">
    <property type="protein sequence ID" value="QEA38379.1"/>
    <property type="molecule type" value="Genomic_DNA"/>
</dbReference>
<dbReference type="Pfam" id="PF06293">
    <property type="entry name" value="Kdo"/>
    <property type="match status" value="1"/>
</dbReference>
<sequence length="297" mass="34884">MGRVGKAAFDIKRDSRVSGTENRPYASMPPLQNSCLRLRFALLRDPMPTRFPFHRLQLSQRSRWYLLRSRFFSRHTIRLEADAAMQRLERIGSSHFYLEPASQTLFKFARDKYAWHRQPLKWLAQDLLEKRLLAGGDAIKEWRSNRILRRAGLGAVECRGVGIALNPFNPLGSVYAMAYLPEAQSGETHFKALEEAGRRDFVKQLCREVIRLANHGYYHRDLHYGNFLVDAQGKFVWIDTHVRRLPKRPNKRRQSLVRMLSVRKLQGTAYRDLALDYLERHYFDHPASQKREEPHAR</sequence>
<dbReference type="InterPro" id="IPR011009">
    <property type="entry name" value="Kinase-like_dom_sf"/>
</dbReference>
<dbReference type="OrthoDB" id="5584901at2"/>
<dbReference type="SUPFAM" id="SSF56112">
    <property type="entry name" value="Protein kinase-like (PK-like)"/>
    <property type="match status" value="1"/>
</dbReference>
<gene>
    <name evidence="1" type="ORF">FGL86_04335</name>
</gene>